<dbReference type="GO" id="GO:0060090">
    <property type="term" value="F:molecular adaptor activity"/>
    <property type="evidence" value="ECO:0007669"/>
    <property type="project" value="TreeGrafter"/>
</dbReference>
<dbReference type="Pfam" id="PF13176">
    <property type="entry name" value="TPR_7"/>
    <property type="match status" value="1"/>
</dbReference>
<protein>
    <submittedName>
        <fullName evidence="5">Tetratricopeptide repeat-containing protein</fullName>
    </submittedName>
</protein>
<evidence type="ECO:0000256" key="1">
    <source>
        <dbReference type="ARBA" id="ARBA00022737"/>
    </source>
</evidence>
<name>A0A0P1LV41_9BACT</name>
<dbReference type="AlphaFoldDB" id="A0A0P1LV41"/>
<dbReference type="InterPro" id="IPR047150">
    <property type="entry name" value="SGT"/>
</dbReference>
<dbReference type="Gene3D" id="1.25.40.10">
    <property type="entry name" value="Tetratricopeptide repeat domain"/>
    <property type="match status" value="1"/>
</dbReference>
<dbReference type="PANTHER" id="PTHR45831">
    <property type="entry name" value="LD24721P"/>
    <property type="match status" value="1"/>
</dbReference>
<gene>
    <name evidence="5" type="ORF">JGI4_01488</name>
    <name evidence="4" type="ORF">JGI8_02042</name>
</gene>
<reference evidence="4 7" key="2">
    <citation type="submission" date="2015-11" db="EMBL/GenBank/DDBJ databases">
        <authorList>
            <person name="Varghese N."/>
        </authorList>
    </citation>
    <scope>NUCLEOTIDE SEQUENCE [LARGE SCALE GENOMIC DNA]</scope>
    <source>
        <strain evidence="4 7">JGI-8</strain>
    </source>
</reference>
<dbReference type="Pfam" id="PF14559">
    <property type="entry name" value="TPR_19"/>
    <property type="match status" value="1"/>
</dbReference>
<evidence type="ECO:0000256" key="2">
    <source>
        <dbReference type="ARBA" id="ARBA00022803"/>
    </source>
</evidence>
<dbReference type="Proteomes" id="UP000182011">
    <property type="component" value="Unassembled WGS sequence"/>
</dbReference>
<sequence>MRISKVKSEIRKYEELIEKNPDSPLLVRLASLYLEAGDVEKAITLCNKAIQKYPDYSTAHLLMAKCYIELKAYSKALVELNRVVEILPDSKFVIDLISQISLKQKREETLKGVIKSKVSEEEVEINKDKLPDVEIPEVQIAKSEAYSVSEKVGDEMFDEIFEMPDVEFGEEKSYEVEVETQASYLDELIKRIEIGISKRGTEDRPAKEPVVEFKEEDLSYEDISIVTPTLAEILVKQGAYDEAIKVYKKLIEQRPFEREKYEMEIKKLEEKLGK</sequence>
<dbReference type="InterPro" id="IPR011990">
    <property type="entry name" value="TPR-like_helical_dom_sf"/>
</dbReference>
<dbReference type="GO" id="GO:0006620">
    <property type="term" value="P:post-translational protein targeting to endoplasmic reticulum membrane"/>
    <property type="evidence" value="ECO:0007669"/>
    <property type="project" value="TreeGrafter"/>
</dbReference>
<accession>A0A0S4N845</accession>
<dbReference type="EMBL" id="FAOP01000006">
    <property type="protein sequence ID" value="CUU06399.1"/>
    <property type="molecule type" value="Genomic_DNA"/>
</dbReference>
<reference evidence="5 6" key="1">
    <citation type="submission" date="2015-11" db="EMBL/GenBank/DDBJ databases">
        <authorList>
            <person name="Zhang Y."/>
            <person name="Guo Z."/>
        </authorList>
    </citation>
    <scope>NUCLEOTIDE SEQUENCE [LARGE SCALE GENOMIC DNA]</scope>
    <source>
        <strain evidence="5">JGI-4</strain>
    </source>
</reference>
<dbReference type="SMART" id="SM00028">
    <property type="entry name" value="TPR"/>
    <property type="match status" value="3"/>
</dbReference>
<evidence type="ECO:0000313" key="5">
    <source>
        <dbReference type="EMBL" id="CUU06399.1"/>
    </source>
</evidence>
<dbReference type="OrthoDB" id="9791784at2"/>
<organism evidence="5 6">
    <name type="scientific">Candidatus Kryptonium thompsonii</name>
    <dbReference type="NCBI Taxonomy" id="1633631"/>
    <lineage>
        <taxon>Bacteria</taxon>
        <taxon>Pseudomonadati</taxon>
        <taxon>Candidatus Kryptoniota</taxon>
        <taxon>Candidatus Kryptonium</taxon>
    </lineage>
</organism>
<accession>A0A0P1LG39</accession>
<keyword evidence="1" id="KW-0677">Repeat</keyword>
<accession>A0A0P1NXL0</accession>
<dbReference type="SUPFAM" id="SSF48452">
    <property type="entry name" value="TPR-like"/>
    <property type="match status" value="1"/>
</dbReference>
<dbReference type="EMBL" id="CZVI01000054">
    <property type="protein sequence ID" value="CUS94739.1"/>
    <property type="molecule type" value="Genomic_DNA"/>
</dbReference>
<evidence type="ECO:0000313" key="4">
    <source>
        <dbReference type="EMBL" id="CUS94739.1"/>
    </source>
</evidence>
<dbReference type="Proteomes" id="UP000182200">
    <property type="component" value="Unassembled WGS sequence"/>
</dbReference>
<dbReference type="STRING" id="1633631.GCA_001442925_01483"/>
<dbReference type="PROSITE" id="PS50005">
    <property type="entry name" value="TPR"/>
    <property type="match status" value="3"/>
</dbReference>
<dbReference type="PANTHER" id="PTHR45831:SF2">
    <property type="entry name" value="LD24721P"/>
    <property type="match status" value="1"/>
</dbReference>
<keyword evidence="7" id="KW-1185">Reference proteome</keyword>
<evidence type="ECO:0000313" key="6">
    <source>
        <dbReference type="Proteomes" id="UP000182011"/>
    </source>
</evidence>
<evidence type="ECO:0000313" key="7">
    <source>
        <dbReference type="Proteomes" id="UP000182200"/>
    </source>
</evidence>
<dbReference type="RefSeq" id="WP_075427120.1">
    <property type="nucleotide sequence ID" value="NZ_CZVI01000054.1"/>
</dbReference>
<keyword evidence="2 3" id="KW-0802">TPR repeat</keyword>
<accession>A0A0P1LZ80</accession>
<accession>A0A0P1MAK3</accession>
<evidence type="ECO:0000256" key="3">
    <source>
        <dbReference type="PROSITE-ProRule" id="PRU00339"/>
    </source>
</evidence>
<proteinExistence type="predicted"/>
<accession>A0A0P1LS17</accession>
<accession>A0A0N7MV35</accession>
<dbReference type="InterPro" id="IPR019734">
    <property type="entry name" value="TPR_rpt"/>
</dbReference>
<feature type="repeat" description="TPR" evidence="3">
    <location>
        <begin position="23"/>
        <end position="56"/>
    </location>
</feature>
<dbReference type="GO" id="GO:0072380">
    <property type="term" value="C:TRC complex"/>
    <property type="evidence" value="ECO:0007669"/>
    <property type="project" value="TreeGrafter"/>
</dbReference>
<dbReference type="GO" id="GO:0016020">
    <property type="term" value="C:membrane"/>
    <property type="evidence" value="ECO:0007669"/>
    <property type="project" value="TreeGrafter"/>
</dbReference>
<feature type="repeat" description="TPR" evidence="3">
    <location>
        <begin position="224"/>
        <end position="257"/>
    </location>
</feature>
<accession>A0A0P1LV41</accession>
<feature type="repeat" description="TPR" evidence="3">
    <location>
        <begin position="57"/>
        <end position="90"/>
    </location>
</feature>